<evidence type="ECO:0000313" key="1">
    <source>
        <dbReference type="EMBL" id="QGZ55386.1"/>
    </source>
</evidence>
<evidence type="ECO:0000313" key="2">
    <source>
        <dbReference type="Proteomes" id="UP000434209"/>
    </source>
</evidence>
<reference evidence="1 2" key="1">
    <citation type="submission" date="2019-12" db="EMBL/GenBank/DDBJ databases">
        <title>Paraburkholderia acidiphila 7Q-K02 sp. nov and Paraburkholderia acidisoli DHF22 sp. nov., two strains isolated from forest soil.</title>
        <authorList>
            <person name="Gao Z."/>
            <person name="Qiu L."/>
        </authorList>
    </citation>
    <scope>NUCLEOTIDE SEQUENCE [LARGE SCALE GENOMIC DNA]</scope>
    <source>
        <strain evidence="1 2">7Q-K02</strain>
    </source>
</reference>
<dbReference type="Proteomes" id="UP000434209">
    <property type="component" value="Chromosome 1"/>
</dbReference>
<proteinExistence type="predicted"/>
<protein>
    <submittedName>
        <fullName evidence="1">Uncharacterized protein</fullName>
    </submittedName>
</protein>
<keyword evidence="2" id="KW-1185">Reference proteome</keyword>
<gene>
    <name evidence="1" type="ORF">FAZ97_10955</name>
</gene>
<dbReference type="AlphaFoldDB" id="A0A7Z2J8L7"/>
<dbReference type="KEGG" id="pacp:FAZ97_10955"/>
<dbReference type="EMBL" id="CP046909">
    <property type="protein sequence ID" value="QGZ55386.1"/>
    <property type="molecule type" value="Genomic_DNA"/>
</dbReference>
<organism evidence="1 2">
    <name type="scientific">Paraburkholderia acidiphila</name>
    <dbReference type="NCBI Taxonomy" id="2571747"/>
    <lineage>
        <taxon>Bacteria</taxon>
        <taxon>Pseudomonadati</taxon>
        <taxon>Pseudomonadota</taxon>
        <taxon>Betaproteobacteria</taxon>
        <taxon>Burkholderiales</taxon>
        <taxon>Burkholderiaceae</taxon>
        <taxon>Paraburkholderia</taxon>
    </lineage>
</organism>
<sequence>MQLMHENAAQPLVQPDSSRYLKIWLQCRKTLPVQQYCPSHNWRYNARVLKAGHRREGHQASISEGAGDLINAIQVCFFRVIG</sequence>
<accession>A0A7Z2J8L7</accession>
<name>A0A7Z2J8L7_9BURK</name>
<dbReference type="RefSeq" id="WP_158758452.1">
    <property type="nucleotide sequence ID" value="NZ_CP046909.1"/>
</dbReference>